<comment type="caution">
    <text evidence="11">The sequence shown here is derived from an EMBL/GenBank/DDBJ whole genome shotgun (WGS) entry which is preliminary data.</text>
</comment>
<feature type="compositionally biased region" description="Polar residues" evidence="8">
    <location>
        <begin position="499"/>
        <end position="512"/>
    </location>
</feature>
<dbReference type="GO" id="GO:0004930">
    <property type="term" value="F:G protein-coupled receptor activity"/>
    <property type="evidence" value="ECO:0007669"/>
    <property type="project" value="UniProtKB-KW"/>
</dbReference>
<keyword evidence="4" id="KW-0297">G-protein coupled receptor</keyword>
<feature type="transmembrane region" description="Helical" evidence="9">
    <location>
        <begin position="197"/>
        <end position="218"/>
    </location>
</feature>
<feature type="transmembrane region" description="Helical" evidence="9">
    <location>
        <begin position="112"/>
        <end position="130"/>
    </location>
</feature>
<keyword evidence="3 9" id="KW-1133">Transmembrane helix</keyword>
<dbReference type="Gene3D" id="1.20.1070.10">
    <property type="entry name" value="Rhodopsin 7-helix transmembrane proteins"/>
    <property type="match status" value="1"/>
</dbReference>
<organism evidence="11 12">
    <name type="scientific">Candidula unifasciata</name>
    <dbReference type="NCBI Taxonomy" id="100452"/>
    <lineage>
        <taxon>Eukaryota</taxon>
        <taxon>Metazoa</taxon>
        <taxon>Spiralia</taxon>
        <taxon>Lophotrochozoa</taxon>
        <taxon>Mollusca</taxon>
        <taxon>Gastropoda</taxon>
        <taxon>Heterobranchia</taxon>
        <taxon>Euthyneura</taxon>
        <taxon>Panpulmonata</taxon>
        <taxon>Eupulmonata</taxon>
        <taxon>Stylommatophora</taxon>
        <taxon>Helicina</taxon>
        <taxon>Helicoidea</taxon>
        <taxon>Geomitridae</taxon>
        <taxon>Candidula</taxon>
    </lineage>
</organism>
<dbReference type="PROSITE" id="PS50262">
    <property type="entry name" value="G_PROTEIN_RECEP_F1_2"/>
    <property type="match status" value="1"/>
</dbReference>
<dbReference type="PANTHER" id="PTHR45695:SF9">
    <property type="entry name" value="LEUCOKININ RECEPTOR"/>
    <property type="match status" value="1"/>
</dbReference>
<evidence type="ECO:0000256" key="8">
    <source>
        <dbReference type="SAM" id="MobiDB-lite"/>
    </source>
</evidence>
<dbReference type="InterPro" id="IPR000276">
    <property type="entry name" value="GPCR_Rhodpsn"/>
</dbReference>
<dbReference type="Pfam" id="PF00001">
    <property type="entry name" value="7tm_1"/>
    <property type="match status" value="1"/>
</dbReference>
<evidence type="ECO:0000313" key="12">
    <source>
        <dbReference type="Proteomes" id="UP000678393"/>
    </source>
</evidence>
<evidence type="ECO:0000256" key="6">
    <source>
        <dbReference type="ARBA" id="ARBA00023170"/>
    </source>
</evidence>
<feature type="region of interest" description="Disordered" evidence="8">
    <location>
        <begin position="481"/>
        <end position="512"/>
    </location>
</feature>
<keyword evidence="12" id="KW-1185">Reference proteome</keyword>
<keyword evidence="2 9" id="KW-0812">Transmembrane</keyword>
<dbReference type="OrthoDB" id="6143014at2759"/>
<feature type="transmembrane region" description="Helical" evidence="9">
    <location>
        <begin position="65"/>
        <end position="86"/>
    </location>
</feature>
<comment type="subcellular location">
    <subcellularLocation>
        <location evidence="1">Membrane</location>
        <topology evidence="1">Multi-pass membrane protein</topology>
    </subcellularLocation>
</comment>
<accession>A0A8S3YW57</accession>
<evidence type="ECO:0000259" key="10">
    <source>
        <dbReference type="PROSITE" id="PS50262"/>
    </source>
</evidence>
<dbReference type="PANTHER" id="PTHR45695">
    <property type="entry name" value="LEUCOKININ RECEPTOR-RELATED"/>
    <property type="match status" value="1"/>
</dbReference>
<keyword evidence="6" id="KW-0675">Receptor</keyword>
<evidence type="ECO:0000256" key="3">
    <source>
        <dbReference type="ARBA" id="ARBA00022989"/>
    </source>
</evidence>
<evidence type="ECO:0000313" key="11">
    <source>
        <dbReference type="EMBL" id="CAG5121343.1"/>
    </source>
</evidence>
<feature type="transmembrane region" description="Helical" evidence="9">
    <location>
        <begin position="26"/>
        <end position="53"/>
    </location>
</feature>
<evidence type="ECO:0000256" key="5">
    <source>
        <dbReference type="ARBA" id="ARBA00023136"/>
    </source>
</evidence>
<keyword evidence="7" id="KW-0807">Transducer</keyword>
<protein>
    <recommendedName>
        <fullName evidence="10">G-protein coupled receptors family 1 profile domain-containing protein</fullName>
    </recommendedName>
</protein>
<feature type="domain" description="G-protein coupled receptors family 1 profile" evidence="10">
    <location>
        <begin position="45"/>
        <end position="250"/>
    </location>
</feature>
<dbReference type="GO" id="GO:0005886">
    <property type="term" value="C:plasma membrane"/>
    <property type="evidence" value="ECO:0007669"/>
    <property type="project" value="TreeGrafter"/>
</dbReference>
<evidence type="ECO:0000256" key="9">
    <source>
        <dbReference type="SAM" id="Phobius"/>
    </source>
</evidence>
<feature type="transmembrane region" description="Helical" evidence="9">
    <location>
        <begin position="142"/>
        <end position="163"/>
    </location>
</feature>
<sequence length="605" mass="68001">MVTSGNMTAPESPLIDLNVTSFDREYLHWSFIILEVAAVVVIVIGDISMLMMFFTRKLLGQSTNILVFSVAIGDLLAGIMALPLAMMQKILVEPSDFLCKGYFYFSNVSKTAVGYTILLLAMERIIALLIHTFRILPPGRCLFFASLTWFFSAAYNIWSVVIYDVEVVTLASERRTKDLFLCFASSRFMYLHDIFEVLNPLVTFIFPALSCTLLFIYFVRNKQEADKPGRPYKSSKSVVIFTLALLVSFVASHLHGKLQLFLKILHLLSFSRGFWDIFIFGGFRHYVCKKEKALAHFREQRSLQVQRTSLAIPFQDRGMSTSLLDSDPSVSRRYSSDISRRASALDDISCQFDHNPDQMQNEQDLLQRPLNSSKPAEDLVPVVTVGYLIPRSPCASDNRRQFIFPPDNEFSHERKVQTNRGLSGKSVFGSCEAIQEISEDGDFLAALSTTTRKPLHLRRKSCGDKASHLLKLNLHRVARSAAGTDGGNTKTERNLGISDHNNPSNAATKQTNTHSLHDNITMSASETQMENISQVPLAKNHNYTIQISKSAEKLSAPFPEDFNREIRRNTLNVPSTPSRRGSSCKYLTVPSTMTPFIPRSPCATD</sequence>
<name>A0A8S3YW57_9EUPU</name>
<dbReference type="Proteomes" id="UP000678393">
    <property type="component" value="Unassembled WGS sequence"/>
</dbReference>
<evidence type="ECO:0000256" key="7">
    <source>
        <dbReference type="ARBA" id="ARBA00023224"/>
    </source>
</evidence>
<evidence type="ECO:0000256" key="1">
    <source>
        <dbReference type="ARBA" id="ARBA00004141"/>
    </source>
</evidence>
<keyword evidence="5 9" id="KW-0472">Membrane</keyword>
<dbReference type="CDD" id="cd00637">
    <property type="entry name" value="7tm_classA_rhodopsin-like"/>
    <property type="match status" value="1"/>
</dbReference>
<evidence type="ECO:0000256" key="4">
    <source>
        <dbReference type="ARBA" id="ARBA00023040"/>
    </source>
</evidence>
<dbReference type="InterPro" id="IPR017452">
    <property type="entry name" value="GPCR_Rhodpsn_7TM"/>
</dbReference>
<reference evidence="11" key="1">
    <citation type="submission" date="2021-04" db="EMBL/GenBank/DDBJ databases">
        <authorList>
            <consortium name="Molecular Ecology Group"/>
        </authorList>
    </citation>
    <scope>NUCLEOTIDE SEQUENCE</scope>
</reference>
<gene>
    <name evidence="11" type="ORF">CUNI_LOCUS6901</name>
</gene>
<dbReference type="AlphaFoldDB" id="A0A8S3YW57"/>
<dbReference type="SUPFAM" id="SSF81321">
    <property type="entry name" value="Family A G protein-coupled receptor-like"/>
    <property type="match status" value="1"/>
</dbReference>
<evidence type="ECO:0000256" key="2">
    <source>
        <dbReference type="ARBA" id="ARBA00022692"/>
    </source>
</evidence>
<dbReference type="EMBL" id="CAJHNH020001068">
    <property type="protein sequence ID" value="CAG5121343.1"/>
    <property type="molecule type" value="Genomic_DNA"/>
</dbReference>
<proteinExistence type="predicted"/>
<feature type="transmembrane region" description="Helical" evidence="9">
    <location>
        <begin position="238"/>
        <end position="254"/>
    </location>
</feature>